<dbReference type="NCBIfam" id="TIGR01764">
    <property type="entry name" value="excise"/>
    <property type="match status" value="1"/>
</dbReference>
<reference evidence="3 4" key="1">
    <citation type="submission" date="2019-09" db="EMBL/GenBank/DDBJ databases">
        <title>Genome sequence of Roseospira marina, one of the more divergent members of the non-sulfur purple photosynthetic bacterial family, the Rhodospirillaceae.</title>
        <authorList>
            <person name="Meyer T."/>
            <person name="Kyndt J."/>
        </authorList>
    </citation>
    <scope>NUCLEOTIDE SEQUENCE [LARGE SCALE GENOMIC DNA]</scope>
    <source>
        <strain evidence="3 4">DSM 15113</strain>
    </source>
</reference>
<feature type="compositionally biased region" description="Polar residues" evidence="1">
    <location>
        <begin position="60"/>
        <end position="79"/>
    </location>
</feature>
<dbReference type="Proteomes" id="UP000324065">
    <property type="component" value="Unassembled WGS sequence"/>
</dbReference>
<evidence type="ECO:0000313" key="4">
    <source>
        <dbReference type="Proteomes" id="UP000324065"/>
    </source>
</evidence>
<dbReference type="AlphaFoldDB" id="A0A5M6ICG0"/>
<dbReference type="Gene3D" id="1.10.1660.10">
    <property type="match status" value="1"/>
</dbReference>
<comment type="caution">
    <text evidence="3">The sequence shown here is derived from an EMBL/GenBank/DDBJ whole genome shotgun (WGS) entry which is preliminary data.</text>
</comment>
<feature type="domain" description="Helix-turn-helix" evidence="2">
    <location>
        <begin position="6"/>
        <end position="54"/>
    </location>
</feature>
<dbReference type="SUPFAM" id="SSF46955">
    <property type="entry name" value="Putative DNA-binding domain"/>
    <property type="match status" value="1"/>
</dbReference>
<dbReference type="InterPro" id="IPR010093">
    <property type="entry name" value="SinI_DNA-bd"/>
</dbReference>
<sequence length="101" mass="11253">MTPPCMDVKEVAERLKVHPKTVRDMIRRGEIPVLSTPLKAYRIDRATFEELYEQWAAPASRSQNTGSSEISAAPTTSHGPRTVARDGFQVARRTAQKRTGS</sequence>
<dbReference type="RefSeq" id="WP_150062510.1">
    <property type="nucleotide sequence ID" value="NZ_JACIGJ010000008.1"/>
</dbReference>
<keyword evidence="4" id="KW-1185">Reference proteome</keyword>
<evidence type="ECO:0000256" key="1">
    <source>
        <dbReference type="SAM" id="MobiDB-lite"/>
    </source>
</evidence>
<dbReference type="InterPro" id="IPR041657">
    <property type="entry name" value="HTH_17"/>
</dbReference>
<accession>A0A5M6ICG0</accession>
<feature type="region of interest" description="Disordered" evidence="1">
    <location>
        <begin position="57"/>
        <end position="101"/>
    </location>
</feature>
<gene>
    <name evidence="3" type="ORF">F1188_11210</name>
</gene>
<name>A0A5M6ICG0_9PROT</name>
<organism evidence="3 4">
    <name type="scientific">Roseospira marina</name>
    <dbReference type="NCBI Taxonomy" id="140057"/>
    <lineage>
        <taxon>Bacteria</taxon>
        <taxon>Pseudomonadati</taxon>
        <taxon>Pseudomonadota</taxon>
        <taxon>Alphaproteobacteria</taxon>
        <taxon>Rhodospirillales</taxon>
        <taxon>Rhodospirillaceae</taxon>
        <taxon>Roseospira</taxon>
    </lineage>
</organism>
<dbReference type="OrthoDB" id="9805928at2"/>
<evidence type="ECO:0000259" key="2">
    <source>
        <dbReference type="Pfam" id="PF12728"/>
    </source>
</evidence>
<dbReference type="GO" id="GO:0003677">
    <property type="term" value="F:DNA binding"/>
    <property type="evidence" value="ECO:0007669"/>
    <property type="project" value="InterPro"/>
</dbReference>
<protein>
    <submittedName>
        <fullName evidence="3">Helix-turn-helix domain-containing protein</fullName>
    </submittedName>
</protein>
<dbReference type="InterPro" id="IPR009061">
    <property type="entry name" value="DNA-bd_dom_put_sf"/>
</dbReference>
<dbReference type="Pfam" id="PF12728">
    <property type="entry name" value="HTH_17"/>
    <property type="match status" value="1"/>
</dbReference>
<evidence type="ECO:0000313" key="3">
    <source>
        <dbReference type="EMBL" id="KAA5605459.1"/>
    </source>
</evidence>
<dbReference type="EMBL" id="VWPJ01000009">
    <property type="protein sequence ID" value="KAA5605459.1"/>
    <property type="molecule type" value="Genomic_DNA"/>
</dbReference>
<proteinExistence type="predicted"/>